<dbReference type="PANTHER" id="PTHR31625">
    <property type="match status" value="1"/>
</dbReference>
<dbReference type="eggNOG" id="ENOG502QPXT">
    <property type="taxonomic scope" value="Eukaryota"/>
</dbReference>
<dbReference type="KEGG" id="gmx:100811986"/>
<protein>
    <submittedName>
        <fullName evidence="3 4">Uncharacterized protein</fullName>
    </submittedName>
</protein>
<dbReference type="InterPro" id="IPR023213">
    <property type="entry name" value="CAT-like_dom_sf"/>
</dbReference>
<reference evidence="3" key="3">
    <citation type="submission" date="2018-07" db="EMBL/GenBank/DDBJ databases">
        <title>WGS assembly of Glycine max.</title>
        <authorList>
            <person name="Schmutz J."/>
            <person name="Cannon S."/>
            <person name="Schlueter J."/>
            <person name="Ma J."/>
            <person name="Mitros T."/>
            <person name="Nelson W."/>
            <person name="Hyten D."/>
            <person name="Song Q."/>
            <person name="Thelen J."/>
            <person name="Cheng J."/>
            <person name="Xu D."/>
            <person name="Hellsten U."/>
            <person name="May G."/>
            <person name="Yu Y."/>
            <person name="Sakurai T."/>
            <person name="Umezawa T."/>
            <person name="Bhattacharyya M."/>
            <person name="Sandhu D."/>
            <person name="Valliyodan B."/>
            <person name="Lindquist E."/>
            <person name="Peto M."/>
            <person name="Grant D."/>
            <person name="Shu S."/>
            <person name="Goodstein D."/>
            <person name="Barry K."/>
            <person name="Futrell-Griggs M."/>
            <person name="Abernathy B."/>
            <person name="Du J."/>
            <person name="Tian Z."/>
            <person name="Zhu L."/>
            <person name="Gill N."/>
            <person name="Joshi T."/>
            <person name="Libault M."/>
            <person name="Sethuraman A."/>
            <person name="Zhang X."/>
            <person name="Shinozaki K."/>
            <person name="Nguyen H."/>
            <person name="Wing R."/>
            <person name="Cregan P."/>
            <person name="Specht J."/>
            <person name="Grimwood J."/>
            <person name="Rokhsar D."/>
            <person name="Stacey G."/>
            <person name="Shoemaker R."/>
            <person name="Jackson S."/>
        </authorList>
    </citation>
    <scope>NUCLEOTIDE SEQUENCE</scope>
    <source>
        <tissue evidence="3">Callus</tissue>
    </source>
</reference>
<dbReference type="AlphaFoldDB" id="I1LUB7"/>
<evidence type="ECO:0000313" key="5">
    <source>
        <dbReference type="Proteomes" id="UP000008827"/>
    </source>
</evidence>
<dbReference type="RefSeq" id="XP_003539521.1">
    <property type="nucleotide sequence ID" value="XM_003539473.5"/>
</dbReference>
<dbReference type="Pfam" id="PF02458">
    <property type="entry name" value="Transferase"/>
    <property type="match status" value="1"/>
</dbReference>
<accession>I1LUB7</accession>
<proteinExistence type="predicted"/>
<dbReference type="Gramene" id="KRH26881">
    <property type="protein sequence ID" value="KRH26881"/>
    <property type="gene ID" value="GLYMA_12G199800"/>
</dbReference>
<dbReference type="EMBL" id="CM000845">
    <property type="protein sequence ID" value="KRH26881.1"/>
    <property type="molecule type" value="Genomic_DNA"/>
</dbReference>
<dbReference type="OrthoDB" id="1410741at2759"/>
<evidence type="ECO:0000313" key="4">
    <source>
        <dbReference type="EnsemblPlants" id="KRH26881"/>
    </source>
</evidence>
<dbReference type="OMA" id="STHHFCE"/>
<keyword evidence="2" id="KW-0012">Acyltransferase</keyword>
<reference evidence="3 4" key="1">
    <citation type="journal article" date="2010" name="Nature">
        <title>Genome sequence of the palaeopolyploid soybean.</title>
        <authorList>
            <person name="Schmutz J."/>
            <person name="Cannon S.B."/>
            <person name="Schlueter J."/>
            <person name="Ma J."/>
            <person name="Mitros T."/>
            <person name="Nelson W."/>
            <person name="Hyten D.L."/>
            <person name="Song Q."/>
            <person name="Thelen J.J."/>
            <person name="Cheng J."/>
            <person name="Xu D."/>
            <person name="Hellsten U."/>
            <person name="May G.D."/>
            <person name="Yu Y."/>
            <person name="Sakurai T."/>
            <person name="Umezawa T."/>
            <person name="Bhattacharyya M.K."/>
            <person name="Sandhu D."/>
            <person name="Valliyodan B."/>
            <person name="Lindquist E."/>
            <person name="Peto M."/>
            <person name="Grant D."/>
            <person name="Shu S."/>
            <person name="Goodstein D."/>
            <person name="Barry K."/>
            <person name="Futrell-Griggs M."/>
            <person name="Abernathy B."/>
            <person name="Du J."/>
            <person name="Tian Z."/>
            <person name="Zhu L."/>
            <person name="Gill N."/>
            <person name="Joshi T."/>
            <person name="Libault M."/>
            <person name="Sethuraman A."/>
            <person name="Zhang X.-C."/>
            <person name="Shinozaki K."/>
            <person name="Nguyen H.T."/>
            <person name="Wing R.A."/>
            <person name="Cregan P."/>
            <person name="Specht J."/>
            <person name="Grimwood J."/>
            <person name="Rokhsar D."/>
            <person name="Stacey G."/>
            <person name="Shoemaker R.C."/>
            <person name="Jackson S.A."/>
        </authorList>
    </citation>
    <scope>NUCLEOTIDE SEQUENCE [LARGE SCALE GENOMIC DNA]</scope>
    <source>
        <strain evidence="4">cv. Williams 82</strain>
        <tissue evidence="3">Callus</tissue>
    </source>
</reference>
<dbReference type="SMR" id="I1LUB7"/>
<gene>
    <name evidence="4" type="primary">LOC100811986</name>
    <name evidence="3" type="ORF">GLYMA_12G199800</name>
</gene>
<dbReference type="PaxDb" id="3847-GLYMA12G32640.1"/>
<reference evidence="4" key="2">
    <citation type="submission" date="2018-02" db="UniProtKB">
        <authorList>
            <consortium name="EnsemblPlants"/>
        </authorList>
    </citation>
    <scope>IDENTIFICATION</scope>
    <source>
        <strain evidence="4">Williams 82</strain>
    </source>
</reference>
<organism evidence="3">
    <name type="scientific">Glycine max</name>
    <name type="common">Soybean</name>
    <name type="synonym">Glycine hispida</name>
    <dbReference type="NCBI Taxonomy" id="3847"/>
    <lineage>
        <taxon>Eukaryota</taxon>
        <taxon>Viridiplantae</taxon>
        <taxon>Streptophyta</taxon>
        <taxon>Embryophyta</taxon>
        <taxon>Tracheophyta</taxon>
        <taxon>Spermatophyta</taxon>
        <taxon>Magnoliopsida</taxon>
        <taxon>eudicotyledons</taxon>
        <taxon>Gunneridae</taxon>
        <taxon>Pentapetalae</taxon>
        <taxon>rosids</taxon>
        <taxon>fabids</taxon>
        <taxon>Fabales</taxon>
        <taxon>Fabaceae</taxon>
        <taxon>Papilionoideae</taxon>
        <taxon>50 kb inversion clade</taxon>
        <taxon>NPAAA clade</taxon>
        <taxon>indigoferoid/millettioid clade</taxon>
        <taxon>Phaseoleae</taxon>
        <taxon>Glycine</taxon>
        <taxon>Glycine subgen. Soja</taxon>
    </lineage>
</organism>
<evidence type="ECO:0000313" key="3">
    <source>
        <dbReference type="EMBL" id="KRH26881.1"/>
    </source>
</evidence>
<dbReference type="InterPro" id="IPR051504">
    <property type="entry name" value="Plant_metabolite_acyltrans"/>
</dbReference>
<keyword evidence="1" id="KW-0808">Transferase</keyword>
<evidence type="ECO:0000256" key="1">
    <source>
        <dbReference type="ARBA" id="ARBA00022679"/>
    </source>
</evidence>
<dbReference type="HOGENOM" id="CLU_014546_7_0_1"/>
<dbReference type="GeneID" id="100811986"/>
<dbReference type="GO" id="GO:0016747">
    <property type="term" value="F:acyltransferase activity, transferring groups other than amino-acyl groups"/>
    <property type="evidence" value="ECO:0007669"/>
    <property type="project" value="UniProtKB-ARBA"/>
</dbReference>
<name>I1LUB7_SOYBN</name>
<dbReference type="EnsemblPlants" id="KRH26881">
    <property type="protein sequence ID" value="KRH26881"/>
    <property type="gene ID" value="GLYMA_12G199800"/>
</dbReference>
<dbReference type="Gene3D" id="3.30.559.10">
    <property type="entry name" value="Chloramphenicol acetyltransferase-like domain"/>
    <property type="match status" value="2"/>
</dbReference>
<sequence length="466" mass="52825">MAVPRAHKLVEKSEVAPATTRTTSSLPLSFLDLPLAGPIYVRRQFFYHFAHPTHHFCQTTLPTLKHSLSLTLSHFFPLAGNLLCPSPPHKPFIRNTNDDTVTLTVIESEADFKLLSSNHPKSLKELDHLVPELSFSFSTMHDDTFIFPIMALQATVFPNHGLCIAITYCHAIDGKSCSHFMKSWSSICRSGGVDFTLLEKSPPCFDREVLKDPRGLEAIFLRQYFEERTTWKGKLGGRKDDSDEDFVKATIVFGKDDTEGLKRWALTQWKKNNEFNSPQNLSKFVVTCAFVWASLVKTRCRNYDDEEEDVKEEYFRFAADCRDRLGYPIPETYFGNCLTLCYAILKRKDLKGESGFVNAAKVIEKSVSDMKIDPFKDAEHWRELFLKMFVLGSALLVTGSPKLTVYETDFGFGRPTKVEMVHPFNCMSLAESEDEEGGLEVGLVCRSTEFEDLNSVIQQGLKTSKS</sequence>
<evidence type="ECO:0000256" key="2">
    <source>
        <dbReference type="ARBA" id="ARBA00023315"/>
    </source>
</evidence>
<keyword evidence="5" id="KW-1185">Reference proteome</keyword>
<dbReference type="Proteomes" id="UP000008827">
    <property type="component" value="Chromosome 12"/>
</dbReference>